<evidence type="ECO:0000256" key="2">
    <source>
        <dbReference type="SAM" id="MobiDB-lite"/>
    </source>
</evidence>
<feature type="signal peptide" evidence="3">
    <location>
        <begin position="1"/>
        <end position="23"/>
    </location>
</feature>
<dbReference type="Gene3D" id="2.30.180.10">
    <property type="entry name" value="FAS1 domain"/>
    <property type="match status" value="1"/>
</dbReference>
<feature type="compositionally biased region" description="Acidic residues" evidence="2">
    <location>
        <begin position="370"/>
        <end position="389"/>
    </location>
</feature>
<dbReference type="SMART" id="SM00554">
    <property type="entry name" value="FAS1"/>
    <property type="match status" value="2"/>
</dbReference>
<dbReference type="InterPro" id="IPR000782">
    <property type="entry name" value="FAS1_domain"/>
</dbReference>
<dbReference type="PANTHER" id="PTHR33985">
    <property type="entry name" value="OS02G0491300 PROTEIN-RELATED"/>
    <property type="match status" value="1"/>
</dbReference>
<comment type="similarity">
    <text evidence="1">Belongs to the fasciclin-like AGP family.</text>
</comment>
<dbReference type="SUPFAM" id="SSF82153">
    <property type="entry name" value="FAS1 domain"/>
    <property type="match status" value="2"/>
</dbReference>
<evidence type="ECO:0000256" key="1">
    <source>
        <dbReference type="ARBA" id="ARBA00007843"/>
    </source>
</evidence>
<keyword evidence="3" id="KW-0732">Signal</keyword>
<keyword evidence="6" id="KW-1185">Reference proteome</keyword>
<reference evidence="5 6" key="1">
    <citation type="submission" date="2024-01" db="EMBL/GenBank/DDBJ databases">
        <title>The complete chloroplast genome sequence of Lithospermum erythrorhizon: insights into the phylogenetic relationship among Boraginaceae species and the maternal lineages of purple gromwells.</title>
        <authorList>
            <person name="Okada T."/>
            <person name="Watanabe K."/>
        </authorList>
    </citation>
    <scope>NUCLEOTIDE SEQUENCE [LARGE SCALE GENOMIC DNA]</scope>
</reference>
<sequence>MGLTTNILLLLFLLHVSSTTTSGATLKPPQEILNAAETLSNSGYNAMSLTLQSILTDSSLLHLTRFAPEAIQTAGGGGASTASAVTTNTSTGATTATSGGRGRATTTTDGNGGSHMTLTIFTPPDSAFVASGQPSLSQLLLHFVPLSLSLSSLSSLPYGTKIHTLSNSASPLVITSAPGNSRVEINEVAVLGSPIYDDGFVVVFGVEDFFKLNFTIEGTTQNVRSTTLECSDLSPFSTLMDAVGKLKSRGYSIMASFLELQVMGYLKLSPWPLKLTMFAPEDEVLLRFLGDIPSYSGLFLRHMLACKLSFADLNGVENGTVFRDNFEGLSIVIERSDRDFFVNGVEITSPDLYYSDWIAIHGIRDTISEQPDEGIEDEELEEEEDEDDEHSVSYNEEALGPDANEL</sequence>
<dbReference type="InterPro" id="IPR036378">
    <property type="entry name" value="FAS1_dom_sf"/>
</dbReference>
<evidence type="ECO:0000313" key="6">
    <source>
        <dbReference type="Proteomes" id="UP001454036"/>
    </source>
</evidence>
<feature type="region of interest" description="Disordered" evidence="2">
    <location>
        <begin position="368"/>
        <end position="406"/>
    </location>
</feature>
<proteinExistence type="inferred from homology"/>
<evidence type="ECO:0000256" key="3">
    <source>
        <dbReference type="SAM" id="SignalP"/>
    </source>
</evidence>
<feature type="domain" description="FAS1" evidence="4">
    <location>
        <begin position="119"/>
        <end position="213"/>
    </location>
</feature>
<feature type="compositionally biased region" description="Low complexity" evidence="2">
    <location>
        <begin position="80"/>
        <end position="109"/>
    </location>
</feature>
<evidence type="ECO:0000313" key="5">
    <source>
        <dbReference type="EMBL" id="GAA0171516.1"/>
    </source>
</evidence>
<dbReference type="EMBL" id="BAABME010007703">
    <property type="protein sequence ID" value="GAA0171516.1"/>
    <property type="molecule type" value="Genomic_DNA"/>
</dbReference>
<dbReference type="Proteomes" id="UP001454036">
    <property type="component" value="Unassembled WGS sequence"/>
</dbReference>
<dbReference type="InterPro" id="IPR052806">
    <property type="entry name" value="Fasciclin-like_AGP"/>
</dbReference>
<accession>A0AAV3R8F5</accession>
<gene>
    <name evidence="5" type="ORF">LIER_25526</name>
</gene>
<feature type="chain" id="PRO_5043349019" description="FAS1 domain-containing protein" evidence="3">
    <location>
        <begin position="24"/>
        <end position="406"/>
    </location>
</feature>
<name>A0AAV3R8F5_LITER</name>
<protein>
    <recommendedName>
        <fullName evidence="4">FAS1 domain-containing protein</fullName>
    </recommendedName>
</protein>
<evidence type="ECO:0000259" key="4">
    <source>
        <dbReference type="SMART" id="SM00554"/>
    </source>
</evidence>
<dbReference type="PANTHER" id="PTHR33985:SF17">
    <property type="entry name" value="FASCICLIN-LIKE ARABINOGALACTAN PROTEIN 20"/>
    <property type="match status" value="1"/>
</dbReference>
<feature type="domain" description="FAS1" evidence="4">
    <location>
        <begin position="276"/>
        <end position="371"/>
    </location>
</feature>
<dbReference type="AlphaFoldDB" id="A0AAV3R8F5"/>
<organism evidence="5 6">
    <name type="scientific">Lithospermum erythrorhizon</name>
    <name type="common">Purple gromwell</name>
    <name type="synonym">Lithospermum officinale var. erythrorhizon</name>
    <dbReference type="NCBI Taxonomy" id="34254"/>
    <lineage>
        <taxon>Eukaryota</taxon>
        <taxon>Viridiplantae</taxon>
        <taxon>Streptophyta</taxon>
        <taxon>Embryophyta</taxon>
        <taxon>Tracheophyta</taxon>
        <taxon>Spermatophyta</taxon>
        <taxon>Magnoliopsida</taxon>
        <taxon>eudicotyledons</taxon>
        <taxon>Gunneridae</taxon>
        <taxon>Pentapetalae</taxon>
        <taxon>asterids</taxon>
        <taxon>lamiids</taxon>
        <taxon>Boraginales</taxon>
        <taxon>Boraginaceae</taxon>
        <taxon>Boraginoideae</taxon>
        <taxon>Lithospermeae</taxon>
        <taxon>Lithospermum</taxon>
    </lineage>
</organism>
<comment type="caution">
    <text evidence="5">The sequence shown here is derived from an EMBL/GenBank/DDBJ whole genome shotgun (WGS) entry which is preliminary data.</text>
</comment>
<feature type="region of interest" description="Disordered" evidence="2">
    <location>
        <begin position="75"/>
        <end position="111"/>
    </location>
</feature>